<dbReference type="EMBL" id="JAWJWI010000006">
    <property type="protein sequence ID" value="MDV4186690.1"/>
    <property type="molecule type" value="Genomic_DNA"/>
</dbReference>
<organism evidence="1 2">
    <name type="scientific">Rhizobium brockwellii</name>
    <dbReference type="NCBI Taxonomy" id="3019932"/>
    <lineage>
        <taxon>Bacteria</taxon>
        <taxon>Pseudomonadati</taxon>
        <taxon>Pseudomonadota</taxon>
        <taxon>Alphaproteobacteria</taxon>
        <taxon>Hyphomicrobiales</taxon>
        <taxon>Rhizobiaceae</taxon>
        <taxon>Rhizobium/Agrobacterium group</taxon>
        <taxon>Rhizobium</taxon>
    </lineage>
</organism>
<protein>
    <submittedName>
        <fullName evidence="1">Uncharacterized protein</fullName>
    </submittedName>
</protein>
<dbReference type="RefSeq" id="WP_317276286.1">
    <property type="nucleotide sequence ID" value="NZ_JAWJWH010000006.1"/>
</dbReference>
<reference evidence="2" key="1">
    <citation type="journal article" date="2023" name="Int. J. Mol. Sci.">
        <title>Genomic and Metabolic Characterization of Plant Growth-Promoting Rhizobacteria Isolated from Nodules of Clovers Grown in Non-Farmed Soil.</title>
        <authorList>
            <person name="Wojcik M."/>
            <person name="Koper P."/>
            <person name="Zebracki K."/>
            <person name="Marczak M."/>
            <person name="Mazur A."/>
        </authorList>
    </citation>
    <scope>NUCLEOTIDE SEQUENCE [LARGE SCALE GENOMIC DNA]</scope>
    <source>
        <strain evidence="2">KB12</strain>
    </source>
</reference>
<name>A0ABU3YLH2_9HYPH</name>
<gene>
    <name evidence="1" type="ORF">R1523_14390</name>
</gene>
<sequence>MAFEVFVHSNARDPVVVLVEDTDKLDDVLERLGFGGKDFVDAVVFIGESEDVLINVDSDDGEDKAEPVDKRKTVGELELGKRRHVHVARCKSVTVDVYYGAKTKRRKIAPSTTVDTLTKWARKAFKLDPASSAEYVLQISGTTTQPRGDTHIGELTTSPVCAMSFDLIKELTPQG</sequence>
<keyword evidence="2" id="KW-1185">Reference proteome</keyword>
<evidence type="ECO:0000313" key="2">
    <source>
        <dbReference type="Proteomes" id="UP001187203"/>
    </source>
</evidence>
<dbReference type="Proteomes" id="UP001187203">
    <property type="component" value="Unassembled WGS sequence"/>
</dbReference>
<evidence type="ECO:0000313" key="1">
    <source>
        <dbReference type="EMBL" id="MDV4186690.1"/>
    </source>
</evidence>
<accession>A0ABU3YLH2</accession>
<comment type="caution">
    <text evidence="1">The sequence shown here is derived from an EMBL/GenBank/DDBJ whole genome shotgun (WGS) entry which is preliminary data.</text>
</comment>
<proteinExistence type="predicted"/>